<feature type="compositionally biased region" description="Low complexity" evidence="1">
    <location>
        <begin position="428"/>
        <end position="437"/>
    </location>
</feature>
<accession>A0A317X3R8</accession>
<feature type="compositionally biased region" description="Low complexity" evidence="1">
    <location>
        <begin position="593"/>
        <end position="606"/>
    </location>
</feature>
<feature type="compositionally biased region" description="Acidic residues" evidence="1">
    <location>
        <begin position="632"/>
        <end position="648"/>
    </location>
</feature>
<feature type="compositionally biased region" description="Basic residues" evidence="1">
    <location>
        <begin position="360"/>
        <end position="369"/>
    </location>
</feature>
<feature type="compositionally biased region" description="Polar residues" evidence="1">
    <location>
        <begin position="178"/>
        <end position="191"/>
    </location>
</feature>
<dbReference type="Proteomes" id="UP000247233">
    <property type="component" value="Unassembled WGS sequence"/>
</dbReference>
<feature type="compositionally biased region" description="Basic and acidic residues" evidence="1">
    <location>
        <begin position="1"/>
        <end position="10"/>
    </location>
</feature>
<dbReference type="GeneID" id="37060801"/>
<dbReference type="VEuPathDB" id="FungiDB:BO70DRAFT_19822"/>
<keyword evidence="3" id="KW-1185">Reference proteome</keyword>
<feature type="compositionally biased region" description="Polar residues" evidence="1">
    <location>
        <begin position="15"/>
        <end position="31"/>
    </location>
</feature>
<feature type="region of interest" description="Disordered" evidence="1">
    <location>
        <begin position="1"/>
        <end position="215"/>
    </location>
</feature>
<dbReference type="EMBL" id="MSFL01000001">
    <property type="protein sequence ID" value="PWY92811.1"/>
    <property type="molecule type" value="Genomic_DNA"/>
</dbReference>
<feature type="compositionally biased region" description="Pro residues" evidence="1">
    <location>
        <begin position="469"/>
        <end position="493"/>
    </location>
</feature>
<gene>
    <name evidence="2" type="ORF">BO70DRAFT_19822</name>
</gene>
<protein>
    <submittedName>
        <fullName evidence="2">Uncharacterized protein</fullName>
    </submittedName>
</protein>
<reference evidence="2 3" key="1">
    <citation type="submission" date="2016-12" db="EMBL/GenBank/DDBJ databases">
        <title>The genomes of Aspergillus section Nigri reveals drivers in fungal speciation.</title>
        <authorList>
            <consortium name="DOE Joint Genome Institute"/>
            <person name="Vesth T.C."/>
            <person name="Nybo J."/>
            <person name="Theobald S."/>
            <person name="Brandl J."/>
            <person name="Frisvad J.C."/>
            <person name="Nielsen K.F."/>
            <person name="Lyhne E.K."/>
            <person name="Kogle M.E."/>
            <person name="Kuo A."/>
            <person name="Riley R."/>
            <person name="Clum A."/>
            <person name="Nolan M."/>
            <person name="Lipzen A."/>
            <person name="Salamov A."/>
            <person name="Henrissat B."/>
            <person name="Wiebenga A."/>
            <person name="De Vries R.P."/>
            <person name="Grigoriev I.V."/>
            <person name="Mortensen U.H."/>
            <person name="Andersen M.R."/>
            <person name="Baker S.E."/>
        </authorList>
    </citation>
    <scope>NUCLEOTIDE SEQUENCE [LARGE SCALE GENOMIC DNA]</scope>
    <source>
        <strain evidence="2 3">CBS 117.55</strain>
    </source>
</reference>
<dbReference type="RefSeq" id="XP_025404550.1">
    <property type="nucleotide sequence ID" value="XM_025538564.1"/>
</dbReference>
<name>A0A317X3R8_9EURO</name>
<dbReference type="STRING" id="1448321.A0A317X3R8"/>
<comment type="caution">
    <text evidence="2">The sequence shown here is derived from an EMBL/GenBank/DDBJ whole genome shotgun (WGS) entry which is preliminary data.</text>
</comment>
<feature type="compositionally biased region" description="Basic and acidic residues" evidence="1">
    <location>
        <begin position="615"/>
        <end position="631"/>
    </location>
</feature>
<dbReference type="OrthoDB" id="5151921at2759"/>
<feature type="compositionally biased region" description="Low complexity" evidence="1">
    <location>
        <begin position="136"/>
        <end position="156"/>
    </location>
</feature>
<organism evidence="2 3">
    <name type="scientific">Aspergillus heteromorphus CBS 117.55</name>
    <dbReference type="NCBI Taxonomy" id="1448321"/>
    <lineage>
        <taxon>Eukaryota</taxon>
        <taxon>Fungi</taxon>
        <taxon>Dikarya</taxon>
        <taxon>Ascomycota</taxon>
        <taxon>Pezizomycotina</taxon>
        <taxon>Eurotiomycetes</taxon>
        <taxon>Eurotiomycetidae</taxon>
        <taxon>Eurotiales</taxon>
        <taxon>Aspergillaceae</taxon>
        <taxon>Aspergillus</taxon>
        <taxon>Aspergillus subgen. Circumdati</taxon>
    </lineage>
</organism>
<sequence>MDVAPGEDRAMLSPYHSQPQAHSRVSSVSTLAASRQSSRATAGAGAGAEASAPARSPEASPHARLAAMKQKYGGKIRDIRRISLGPSSPSEPKPAPYKHALDRLTGLLRTNLRPHKSKPDGSKHASSSRPETPAALPSSSVSRRPVPSSSSSSSLSRHGHPPSHTRFYSLDHRLPLIRSSSALSNPRSKPASTDDLPRTASGIPRIPTPDSFRQAQTQPLMLSTPVLPILTPAHSQPDYFSFIGPSHARSADDPPPERGRGNVREYVQDLHFRSRSPKESAPRPDEFSLPVTDQTDPAIGLGRFALNPRTSRVGDQELPWKLTIPGLGGDVDVDEREARGGLTVVPGIASTTLAHEYSHAHAHHQKRDHRFPPEQGISTLSPIPEPATEESPRETAPLFSLPLQTTSLSVSPFPSTFLSATPSPPSTTSPSQSATPTPDHHYHSHSLPELHSKPLCKDAPCSTTSLPHTIPPHPRLPPPPPPPPPPSISPPSVPTIQTQAEGEEEEKEQDKPLSQPPPPRQIQVLVELQPQPQSHSHDHGNGNGNGNGHDLDHDPSRQRIPSPTETDIEKYTPFPLQPPLQPHPHDQDKSHPTDSTTTTTNLNPHSTEPPAPVTDQERSPRSERVRERKGECEDENENGNESESESEPEIIMSSTAYPGQEWRPAGYMGYE</sequence>
<feature type="compositionally biased region" description="Basic and acidic residues" evidence="1">
    <location>
        <begin position="583"/>
        <end position="592"/>
    </location>
</feature>
<feature type="region of interest" description="Disordered" evidence="1">
    <location>
        <begin position="357"/>
        <end position="395"/>
    </location>
</feature>
<evidence type="ECO:0000256" key="1">
    <source>
        <dbReference type="SAM" id="MobiDB-lite"/>
    </source>
</evidence>
<feature type="region of interest" description="Disordered" evidence="1">
    <location>
        <begin position="241"/>
        <end position="299"/>
    </location>
</feature>
<dbReference type="AlphaFoldDB" id="A0A317X3R8"/>
<feature type="compositionally biased region" description="Basic and acidic residues" evidence="1">
    <location>
        <begin position="438"/>
        <end position="456"/>
    </location>
</feature>
<feature type="compositionally biased region" description="Basic and acidic residues" evidence="1">
    <location>
        <begin position="249"/>
        <end position="286"/>
    </location>
</feature>
<evidence type="ECO:0000313" key="3">
    <source>
        <dbReference type="Proteomes" id="UP000247233"/>
    </source>
</evidence>
<feature type="compositionally biased region" description="Low complexity" evidence="1">
    <location>
        <begin position="32"/>
        <end position="63"/>
    </location>
</feature>
<evidence type="ECO:0000313" key="2">
    <source>
        <dbReference type="EMBL" id="PWY92811.1"/>
    </source>
</evidence>
<feature type="region of interest" description="Disordered" evidence="1">
    <location>
        <begin position="414"/>
        <end position="671"/>
    </location>
</feature>
<proteinExistence type="predicted"/>